<dbReference type="EMBL" id="JAHFXS010000293">
    <property type="protein sequence ID" value="KAG9986603.1"/>
    <property type="molecule type" value="Genomic_DNA"/>
</dbReference>
<sequence>MLELLVIATCVASVVSKSANASIRPLSVPPSEYWDGADNKWSTFFVNIGTPAQTVRLLPGTSANAGSTIWAVLEEGCSIVNPDLDLSSCSQSRGDLFERNESTSWSIQGLENGGIFSLATYEESLLGLSDRASYGFDSFSFGLNSGLPIIAHTLIAGIVNGKYWVGSLGLSPFPVNFTNFVDPQPSLLSTLFNLSLIPSLSWGYTAGAYYRDQDSFGSLTLGGYDTTRFVHNGVSFPFGADQSRDLLVTLSSITYDSLGSTPLLTQDIDIFIDSMVSHLWLPLEACRAFEQAFNLTWDSTEELYLLDNYTHNSLIAQNASFTFTLSNGSSPDSPSDNVRIVLPYSAFDLTIEPPYVESEQRYFPLKQAQNSSQYTLGRVFLQEAYVVADYGRRNFSVSQTVFPGRGVAQNLVSIYPPGYELHDEGDRKLSAGAIAGIAIAGVALLAAIIGFLTWRLIRRRRQHSQPAVVPGPITTNYLSNEKDAHAEAKPIWNDDSKIRHEMQSSDHHELFARGPSVGMPELEVPTKVHEIDGRASSAVELEAQID</sequence>
<keyword evidence="4" id="KW-0645">Protease</keyword>
<dbReference type="AlphaFoldDB" id="A0A9P8JZ89"/>
<keyword evidence="1" id="KW-0812">Transmembrane</keyword>
<dbReference type="Gene3D" id="2.40.70.10">
    <property type="entry name" value="Acid Proteases"/>
    <property type="match status" value="2"/>
</dbReference>
<keyword evidence="5" id="KW-1185">Reference proteome</keyword>
<keyword evidence="1" id="KW-0472">Membrane</keyword>
<dbReference type="InterPro" id="IPR033121">
    <property type="entry name" value="PEPTIDASE_A1"/>
</dbReference>
<proteinExistence type="predicted"/>
<evidence type="ECO:0000259" key="3">
    <source>
        <dbReference type="PROSITE" id="PS51767"/>
    </source>
</evidence>
<evidence type="ECO:0000313" key="5">
    <source>
        <dbReference type="Proteomes" id="UP000729357"/>
    </source>
</evidence>
<dbReference type="PROSITE" id="PS51767">
    <property type="entry name" value="PEPTIDASE_A1"/>
    <property type="match status" value="1"/>
</dbReference>
<evidence type="ECO:0000256" key="1">
    <source>
        <dbReference type="SAM" id="Phobius"/>
    </source>
</evidence>
<gene>
    <name evidence="4" type="ORF">KCU98_g3918</name>
</gene>
<reference evidence="4" key="2">
    <citation type="submission" date="2021-08" db="EMBL/GenBank/DDBJ databases">
        <authorList>
            <person name="Gostincar C."/>
            <person name="Sun X."/>
            <person name="Song Z."/>
            <person name="Gunde-Cimerman N."/>
        </authorList>
    </citation>
    <scope>NUCLEOTIDE SEQUENCE</scope>
    <source>
        <strain evidence="4">EXF-9298</strain>
    </source>
</reference>
<dbReference type="Pfam" id="PF00026">
    <property type="entry name" value="Asp"/>
    <property type="match status" value="1"/>
</dbReference>
<reference evidence="4" key="1">
    <citation type="journal article" date="2021" name="J Fungi (Basel)">
        <title>Virulence traits and population genomics of the black yeast Aureobasidium melanogenum.</title>
        <authorList>
            <person name="Cernosa A."/>
            <person name="Sun X."/>
            <person name="Gostincar C."/>
            <person name="Fang C."/>
            <person name="Gunde-Cimerman N."/>
            <person name="Song Z."/>
        </authorList>
    </citation>
    <scope>NUCLEOTIDE SEQUENCE</scope>
    <source>
        <strain evidence="4">EXF-9298</strain>
    </source>
</reference>
<keyword evidence="2" id="KW-0732">Signal</keyword>
<evidence type="ECO:0000256" key="2">
    <source>
        <dbReference type="SAM" id="SignalP"/>
    </source>
</evidence>
<protein>
    <submittedName>
        <fullName evidence="4">Acid protease</fullName>
    </submittedName>
</protein>
<feature type="chain" id="PRO_5040165340" evidence="2">
    <location>
        <begin position="17"/>
        <end position="546"/>
    </location>
</feature>
<dbReference type="SUPFAM" id="SSF50630">
    <property type="entry name" value="Acid proteases"/>
    <property type="match status" value="1"/>
</dbReference>
<keyword evidence="1" id="KW-1133">Transmembrane helix</keyword>
<feature type="domain" description="Peptidase A1" evidence="3">
    <location>
        <begin position="42"/>
        <end position="398"/>
    </location>
</feature>
<evidence type="ECO:0000313" key="4">
    <source>
        <dbReference type="EMBL" id="KAG9986603.1"/>
    </source>
</evidence>
<comment type="caution">
    <text evidence="4">The sequence shown here is derived from an EMBL/GenBank/DDBJ whole genome shotgun (WGS) entry which is preliminary data.</text>
</comment>
<dbReference type="Proteomes" id="UP000729357">
    <property type="component" value="Unassembled WGS sequence"/>
</dbReference>
<dbReference type="GO" id="GO:0006508">
    <property type="term" value="P:proteolysis"/>
    <property type="evidence" value="ECO:0007669"/>
    <property type="project" value="UniProtKB-KW"/>
</dbReference>
<feature type="signal peptide" evidence="2">
    <location>
        <begin position="1"/>
        <end position="16"/>
    </location>
</feature>
<accession>A0A9P8JZ89</accession>
<name>A0A9P8JZ89_AURME</name>
<organism evidence="4 5">
    <name type="scientific">Aureobasidium melanogenum</name>
    <name type="common">Aureobasidium pullulans var. melanogenum</name>
    <dbReference type="NCBI Taxonomy" id="46634"/>
    <lineage>
        <taxon>Eukaryota</taxon>
        <taxon>Fungi</taxon>
        <taxon>Dikarya</taxon>
        <taxon>Ascomycota</taxon>
        <taxon>Pezizomycotina</taxon>
        <taxon>Dothideomycetes</taxon>
        <taxon>Dothideomycetidae</taxon>
        <taxon>Dothideales</taxon>
        <taxon>Saccotheciaceae</taxon>
        <taxon>Aureobasidium</taxon>
    </lineage>
</organism>
<feature type="transmembrane region" description="Helical" evidence="1">
    <location>
        <begin position="431"/>
        <end position="454"/>
    </location>
</feature>
<dbReference type="InterPro" id="IPR021109">
    <property type="entry name" value="Peptidase_aspartic_dom_sf"/>
</dbReference>
<dbReference type="GO" id="GO:0008233">
    <property type="term" value="F:peptidase activity"/>
    <property type="evidence" value="ECO:0007669"/>
    <property type="project" value="UniProtKB-KW"/>
</dbReference>
<keyword evidence="4" id="KW-0378">Hydrolase</keyword>
<feature type="non-terminal residue" evidence="4">
    <location>
        <position position="1"/>
    </location>
</feature>